<gene>
    <name evidence="2" type="ORF">PXEA_LOCUS26519</name>
</gene>
<name>A0A3S5BPB9_9PLAT</name>
<evidence type="ECO:0000256" key="1">
    <source>
        <dbReference type="SAM" id="MobiDB-lite"/>
    </source>
</evidence>
<feature type="region of interest" description="Disordered" evidence="1">
    <location>
        <begin position="77"/>
        <end position="100"/>
    </location>
</feature>
<dbReference type="OrthoDB" id="6288228at2759"/>
<dbReference type="EMBL" id="CAAALY010245131">
    <property type="protein sequence ID" value="VEL33079.1"/>
    <property type="molecule type" value="Genomic_DNA"/>
</dbReference>
<sequence length="275" mass="29422">MKDQQGYINNAGRFRVEIGGTHSANLSTVTTADVAVTVVSSNIVITSASNTFMNSDALNLYPSESFVRAQSSTILSTSQVSGQNSSQVQTSTAHRSDPLPSSMLTTCWPMSTIAVSGSQQISAHPDESITESAFSIEAGKSKKNLHTLGSTDRGLLNSDIYELEDYKPSLSSNQSSDQGCAVSWVGKTLGGSGTELEDSKPFASGLGYHSKSIVTTNMQTINCVSGNTMTNNNMIGRTMSPSVDAGILSTSSLIHLENPERETRWYFKYFLGKSE</sequence>
<evidence type="ECO:0000313" key="2">
    <source>
        <dbReference type="EMBL" id="VEL33079.1"/>
    </source>
</evidence>
<dbReference type="AlphaFoldDB" id="A0A3S5BPB9"/>
<accession>A0A3S5BPB9</accession>
<feature type="compositionally biased region" description="Low complexity" evidence="1">
    <location>
        <begin position="77"/>
        <end position="92"/>
    </location>
</feature>
<protein>
    <submittedName>
        <fullName evidence="2">Uncharacterized protein</fullName>
    </submittedName>
</protein>
<keyword evidence="3" id="KW-1185">Reference proteome</keyword>
<comment type="caution">
    <text evidence="2">The sequence shown here is derived from an EMBL/GenBank/DDBJ whole genome shotgun (WGS) entry which is preliminary data.</text>
</comment>
<reference evidence="2" key="1">
    <citation type="submission" date="2018-11" db="EMBL/GenBank/DDBJ databases">
        <authorList>
            <consortium name="Pathogen Informatics"/>
        </authorList>
    </citation>
    <scope>NUCLEOTIDE SEQUENCE</scope>
</reference>
<proteinExistence type="predicted"/>
<evidence type="ECO:0000313" key="3">
    <source>
        <dbReference type="Proteomes" id="UP000784294"/>
    </source>
</evidence>
<dbReference type="Proteomes" id="UP000784294">
    <property type="component" value="Unassembled WGS sequence"/>
</dbReference>
<organism evidence="2 3">
    <name type="scientific">Protopolystoma xenopodis</name>
    <dbReference type="NCBI Taxonomy" id="117903"/>
    <lineage>
        <taxon>Eukaryota</taxon>
        <taxon>Metazoa</taxon>
        <taxon>Spiralia</taxon>
        <taxon>Lophotrochozoa</taxon>
        <taxon>Platyhelminthes</taxon>
        <taxon>Monogenea</taxon>
        <taxon>Polyopisthocotylea</taxon>
        <taxon>Polystomatidea</taxon>
        <taxon>Polystomatidae</taxon>
        <taxon>Protopolystoma</taxon>
    </lineage>
</organism>